<proteinExistence type="predicted"/>
<reference evidence="17 18" key="1">
    <citation type="journal article" date="2021" name="Elife">
        <title>Chloroplast acquisition without the gene transfer in kleptoplastic sea slugs, Plakobranchus ocellatus.</title>
        <authorList>
            <person name="Maeda T."/>
            <person name="Takahashi S."/>
            <person name="Yoshida T."/>
            <person name="Shimamura S."/>
            <person name="Takaki Y."/>
            <person name="Nagai Y."/>
            <person name="Toyoda A."/>
            <person name="Suzuki Y."/>
            <person name="Arimoto A."/>
            <person name="Ishii H."/>
            <person name="Satoh N."/>
            <person name="Nishiyama T."/>
            <person name="Hasebe M."/>
            <person name="Maruyama T."/>
            <person name="Minagawa J."/>
            <person name="Obokata J."/>
            <person name="Shigenobu S."/>
        </authorList>
    </citation>
    <scope>NUCLEOTIDE SEQUENCE [LARGE SCALE GENOMIC DNA]</scope>
</reference>
<evidence type="ECO:0000256" key="7">
    <source>
        <dbReference type="ARBA" id="ARBA00023040"/>
    </source>
</evidence>
<dbReference type="PROSITE" id="PS51450">
    <property type="entry name" value="LRR"/>
    <property type="match status" value="1"/>
</dbReference>
<dbReference type="PANTHER" id="PTHR24372:SF77">
    <property type="entry name" value="G-PROTEIN COUPLED RECEPTORS FAMILY 1 PROFILE DOMAIN-CONTAINING PROTEIN"/>
    <property type="match status" value="1"/>
</dbReference>
<evidence type="ECO:0000256" key="4">
    <source>
        <dbReference type="ARBA" id="ARBA00022692"/>
    </source>
</evidence>
<organism evidence="17 18">
    <name type="scientific">Plakobranchus ocellatus</name>
    <dbReference type="NCBI Taxonomy" id="259542"/>
    <lineage>
        <taxon>Eukaryota</taxon>
        <taxon>Metazoa</taxon>
        <taxon>Spiralia</taxon>
        <taxon>Lophotrochozoa</taxon>
        <taxon>Mollusca</taxon>
        <taxon>Gastropoda</taxon>
        <taxon>Heterobranchia</taxon>
        <taxon>Euthyneura</taxon>
        <taxon>Panpulmonata</taxon>
        <taxon>Sacoglossa</taxon>
        <taxon>Placobranchoidea</taxon>
        <taxon>Plakobranchidae</taxon>
        <taxon>Plakobranchus</taxon>
    </lineage>
</organism>
<evidence type="ECO:0000259" key="15">
    <source>
        <dbReference type="PROSITE" id="PS01180"/>
    </source>
</evidence>
<keyword evidence="8 14" id="KW-0472">Membrane</keyword>
<evidence type="ECO:0000256" key="1">
    <source>
        <dbReference type="ARBA" id="ARBA00004651"/>
    </source>
</evidence>
<dbReference type="CDD" id="cd00112">
    <property type="entry name" value="LDLa"/>
    <property type="match status" value="4"/>
</dbReference>
<dbReference type="GO" id="GO:0007189">
    <property type="term" value="P:adenylate cyclase-activating G protein-coupled receptor signaling pathway"/>
    <property type="evidence" value="ECO:0007669"/>
    <property type="project" value="TreeGrafter"/>
</dbReference>
<accession>A0AAV3YI94</accession>
<evidence type="ECO:0000256" key="6">
    <source>
        <dbReference type="ARBA" id="ARBA00022989"/>
    </source>
</evidence>
<dbReference type="InterPro" id="IPR000859">
    <property type="entry name" value="CUB_dom"/>
</dbReference>
<evidence type="ECO:0000313" key="18">
    <source>
        <dbReference type="Proteomes" id="UP000735302"/>
    </source>
</evidence>
<keyword evidence="6 14" id="KW-1133">Transmembrane helix</keyword>
<dbReference type="Pfam" id="PF00057">
    <property type="entry name" value="Ldl_recept_a"/>
    <property type="match status" value="2"/>
</dbReference>
<dbReference type="InterPro" id="IPR001611">
    <property type="entry name" value="Leu-rich_rpt"/>
</dbReference>
<dbReference type="CDD" id="cd00041">
    <property type="entry name" value="CUB"/>
    <property type="match status" value="1"/>
</dbReference>
<keyword evidence="18" id="KW-1185">Reference proteome</keyword>
<feature type="transmembrane region" description="Helical" evidence="14">
    <location>
        <begin position="1265"/>
        <end position="1289"/>
    </location>
</feature>
<evidence type="ECO:0000259" key="16">
    <source>
        <dbReference type="PROSITE" id="PS50262"/>
    </source>
</evidence>
<dbReference type="SUPFAM" id="SSF81321">
    <property type="entry name" value="Family A G protein-coupled receptor-like"/>
    <property type="match status" value="1"/>
</dbReference>
<feature type="transmembrane region" description="Helical" evidence="14">
    <location>
        <begin position="1221"/>
        <end position="1245"/>
    </location>
</feature>
<keyword evidence="3" id="KW-0433">Leucine-rich repeat</keyword>
<evidence type="ECO:0000256" key="3">
    <source>
        <dbReference type="ARBA" id="ARBA00022614"/>
    </source>
</evidence>
<dbReference type="Gene3D" id="3.10.100.10">
    <property type="entry name" value="Mannose-Binding Protein A, subunit A"/>
    <property type="match status" value="1"/>
</dbReference>
<keyword evidence="2" id="KW-1003">Cell membrane</keyword>
<dbReference type="Gene3D" id="3.80.10.10">
    <property type="entry name" value="Ribonuclease Inhibitor"/>
    <property type="match status" value="1"/>
</dbReference>
<evidence type="ECO:0000256" key="8">
    <source>
        <dbReference type="ARBA" id="ARBA00023136"/>
    </source>
</evidence>
<evidence type="ECO:0000256" key="13">
    <source>
        <dbReference type="SAM" id="MobiDB-lite"/>
    </source>
</evidence>
<dbReference type="Gene3D" id="2.60.120.290">
    <property type="entry name" value="Spermadhesin, CUB domain"/>
    <property type="match status" value="1"/>
</dbReference>
<keyword evidence="10 17" id="KW-0675">Receptor</keyword>
<dbReference type="SUPFAM" id="SSF52058">
    <property type="entry name" value="L domain-like"/>
    <property type="match status" value="1"/>
</dbReference>
<dbReference type="PROSITE" id="PS50068">
    <property type="entry name" value="LDLRA_2"/>
    <property type="match status" value="4"/>
</dbReference>
<feature type="domain" description="CUB" evidence="15">
    <location>
        <begin position="224"/>
        <end position="348"/>
    </location>
</feature>
<dbReference type="InterPro" id="IPR002172">
    <property type="entry name" value="LDrepeatLR_classA_rpt"/>
</dbReference>
<feature type="transmembrane region" description="Helical" evidence="14">
    <location>
        <begin position="1310"/>
        <end position="1330"/>
    </location>
</feature>
<feature type="transmembrane region" description="Helical" evidence="14">
    <location>
        <begin position="1179"/>
        <end position="1200"/>
    </location>
</feature>
<dbReference type="InterPro" id="IPR023415">
    <property type="entry name" value="LDLR_class-A_CS"/>
</dbReference>
<dbReference type="GO" id="GO:0009755">
    <property type="term" value="P:hormone-mediated signaling pathway"/>
    <property type="evidence" value="ECO:0007669"/>
    <property type="project" value="TreeGrafter"/>
</dbReference>
<keyword evidence="9 12" id="KW-1015">Disulfide bond</keyword>
<dbReference type="SUPFAM" id="SSF49854">
    <property type="entry name" value="Spermadhesin, CUB domain"/>
    <property type="match status" value="1"/>
</dbReference>
<sequence length="1596" mass="178741">MKLYDLVNFKQSDFATQHLLILSNDPAKQYIKDSKNRFSTSSSFVRHMHKRSIEEPADLRFRGCREDHDSRIRIGLTSGDRFLCYYSKFCPCKLEEEPEIEVSAKGGVLFYKSPCCVTQCTINFRIQAPVGYELVLEFLDMRVSRVKTENSDGTHVCFDTNLFFIGDWYRFCGDKPPPPLRVMRRRVDFMLALRHNSYCPSGDEVTFTLRYRACSTTDVSSDVCPSQLVYTTPGLRGYVTSPGFDWVGNYPSNTHCLWNISVERGYAIRMRFKWFRLPSFSDLDNLKIYGFAKKDNASSAIIALQFTGKEILNIPEYTVLLPGNTAAIEFVSDDEDSSKGFKINFEAVDSDLYIPIVDELTLNCSETNVLSLPSHVRCNFRNECLDGRDEKDCHFNTTQCQEGGVLFGYKCIYPYATVFPVSWEDAAKSCSNQFNGHLFSPDTIAELDFVKNLIARDFNILTASWFFGIRDYGGGGMSAPGEGFVHTSKILSERHQGFSTATSFLYRRMQKSSSGVTVFNFLGQYHSAEVSSCRLWTPMLSNAGHHLFSTPCGTPFIPLKETGAYEKVNVVCQAEIANLASTPKPILRQSELKVNESSQTLSQVLNFGQPEPKGEHDLSHAFMRVGDRNDSGWTQRQELFHCFGSREQISITRRCDRVADCFDSSDENDCEAHLASTLMPTRFQCSTGLAISYIHVCDGVNDCLDGQDESFCRSDEEILGKTRVCNNGQSIALDNWCDAKADCLDGSDEFSCEECRSGAVLCPGVGCYPAHWVNDDELDCPFQDKDGHWAMESDFNPHFTEGIPPPAIVLPDGYGKVKLIPLSEQNGSYTTLLCPSTHAQCHDKGYCIPDYMLCNGVKDCPGGEDELLSTCQLFCRDRFRCHGTSICLHESRLCDGWPHCPLHDDETFCPSQHDLPISCPVGCRCSTIRVFEMVCDIRMLNMSATSQGSLKIENSIRNVKYLRLTSNTKVYPSASYLLSLENKLKIVSLRLVKLEVTHSSITEIKVLSAPHLYEIDLSSNQIASLQPNDFINTTEIRILNLTKNSLHDLGFHFLKHLRHLETLDVSFNNLTSVQEFSFLSCPKLKHIMLREMGIRVLSDHAFNGLPSLQYLDLRRNPISKFGPSVLTPLSQLRSLHTDNYRLCCSQVVPDSLKKGNCQAPTDEISSCEDILATEFFRGFLWVVAALTILGNGGVLLYRLVIERRMIASAGTTGRQTQQLGFSTFITSLAASDLLMGIYLCLIGGADIHYRGRYLWAFSEWTRSGFCSFAGFLCFVSSEVSELTIALVTLDRFMALAFPLAENLHFRPLSARLASLIAWTIGITLAAVPLLPVLDEKWNRFYSQNGVCIPLPITRAKFPGKNYSFAVFVVFNLSLFVLIALGQVLVFFAVRSNSMKTQKTNKKQDKGKDGRDKEESQRNRQQQQEAAIARKLALVVASDFLCWMPIGLMGLMSRIGLPISGQAHVAASVFLLPLNAALNPFLYTLGAVLVNRNSKKRPMSSALVKSRDRVGVGKKIMSTNSSSVSKFASTSSNKLNDFSSDITVQSKSACTDEVNTDKATRLKQLEVWLAVGKISVSDIQKCLRDFSKNLKVESHHI</sequence>
<evidence type="ECO:0000256" key="14">
    <source>
        <dbReference type="SAM" id="Phobius"/>
    </source>
</evidence>
<comment type="caution">
    <text evidence="12">Lacks conserved residue(s) required for the propagation of feature annotation.</text>
</comment>
<dbReference type="GO" id="GO:0005886">
    <property type="term" value="C:plasma membrane"/>
    <property type="evidence" value="ECO:0007669"/>
    <property type="project" value="UniProtKB-SubCell"/>
</dbReference>
<protein>
    <submittedName>
        <fullName evidence="17">G-protein coupled receptor grl101-like</fullName>
    </submittedName>
</protein>
<feature type="disulfide bond" evidence="12">
    <location>
        <begin position="697"/>
        <end position="712"/>
    </location>
</feature>
<comment type="subcellular location">
    <subcellularLocation>
        <location evidence="1">Cell membrane</location>
        <topology evidence="1">Multi-pass membrane protein</topology>
    </subcellularLocation>
</comment>
<dbReference type="SMART" id="SM00369">
    <property type="entry name" value="LRR_TYP"/>
    <property type="match status" value="3"/>
</dbReference>
<dbReference type="Proteomes" id="UP000735302">
    <property type="component" value="Unassembled WGS sequence"/>
</dbReference>
<feature type="disulfide bond" evidence="12">
    <location>
        <begin position="685"/>
        <end position="703"/>
    </location>
</feature>
<dbReference type="SMART" id="SM00042">
    <property type="entry name" value="CUB"/>
    <property type="match status" value="1"/>
</dbReference>
<dbReference type="InterPro" id="IPR035914">
    <property type="entry name" value="Sperma_CUB_dom_sf"/>
</dbReference>
<dbReference type="InterPro" id="IPR017452">
    <property type="entry name" value="GPCR_Rhodpsn_7TM"/>
</dbReference>
<keyword evidence="5" id="KW-0677">Repeat</keyword>
<dbReference type="InterPro" id="IPR000276">
    <property type="entry name" value="GPCR_Rhodpsn"/>
</dbReference>
<name>A0AAV3YI94_9GAST</name>
<dbReference type="InterPro" id="IPR016187">
    <property type="entry name" value="CTDL_fold"/>
</dbReference>
<evidence type="ECO:0000313" key="17">
    <source>
        <dbReference type="EMBL" id="GFN81922.1"/>
    </source>
</evidence>
<dbReference type="EMBL" id="BLXT01000975">
    <property type="protein sequence ID" value="GFN81922.1"/>
    <property type="molecule type" value="Genomic_DNA"/>
</dbReference>
<dbReference type="Gene3D" id="4.10.400.10">
    <property type="entry name" value="Low-density Lipoprotein Receptor"/>
    <property type="match status" value="5"/>
</dbReference>
<feature type="domain" description="G-protein coupled receptors family 1 profile" evidence="16">
    <location>
        <begin position="1192"/>
        <end position="1482"/>
    </location>
</feature>
<feature type="transmembrane region" description="Helical" evidence="14">
    <location>
        <begin position="1464"/>
        <end position="1489"/>
    </location>
</feature>
<feature type="compositionally biased region" description="Basic and acidic residues" evidence="13">
    <location>
        <begin position="1401"/>
        <end position="1417"/>
    </location>
</feature>
<dbReference type="CDD" id="cd00037">
    <property type="entry name" value="CLECT"/>
    <property type="match status" value="1"/>
</dbReference>
<dbReference type="SUPFAM" id="SSF57424">
    <property type="entry name" value="LDL receptor-like module"/>
    <property type="match status" value="4"/>
</dbReference>
<dbReference type="InterPro" id="IPR003591">
    <property type="entry name" value="Leu-rich_rpt_typical-subtyp"/>
</dbReference>
<keyword evidence="7" id="KW-0297">G-protein coupled receptor</keyword>
<feature type="region of interest" description="Disordered" evidence="13">
    <location>
        <begin position="1397"/>
        <end position="1421"/>
    </location>
</feature>
<dbReference type="InterPro" id="IPR032675">
    <property type="entry name" value="LRR_dom_sf"/>
</dbReference>
<evidence type="ECO:0000256" key="5">
    <source>
        <dbReference type="ARBA" id="ARBA00022737"/>
    </source>
</evidence>
<dbReference type="Pfam" id="PF00431">
    <property type="entry name" value="CUB"/>
    <property type="match status" value="1"/>
</dbReference>
<feature type="disulfide bond" evidence="12">
    <location>
        <begin position="725"/>
        <end position="743"/>
    </location>
</feature>
<keyword evidence="11" id="KW-0807">Transducer</keyword>
<feature type="transmembrane region" description="Helical" evidence="14">
    <location>
        <begin position="1431"/>
        <end position="1452"/>
    </location>
</feature>
<dbReference type="SUPFAM" id="SSF56436">
    <property type="entry name" value="C-type lectin-like"/>
    <property type="match status" value="1"/>
</dbReference>
<dbReference type="PROSITE" id="PS01180">
    <property type="entry name" value="CUB"/>
    <property type="match status" value="1"/>
</dbReference>
<feature type="disulfide bond" evidence="12">
    <location>
        <begin position="737"/>
        <end position="752"/>
    </location>
</feature>
<evidence type="ECO:0000256" key="12">
    <source>
        <dbReference type="PROSITE-ProRule" id="PRU00124"/>
    </source>
</evidence>
<comment type="caution">
    <text evidence="17">The sequence shown here is derived from an EMBL/GenBank/DDBJ whole genome shotgun (WGS) entry which is preliminary data.</text>
</comment>
<dbReference type="PANTHER" id="PTHR24372">
    <property type="entry name" value="GLYCOPROTEIN HORMONE RECEPTOR"/>
    <property type="match status" value="1"/>
</dbReference>
<evidence type="ECO:0000256" key="2">
    <source>
        <dbReference type="ARBA" id="ARBA00022475"/>
    </source>
</evidence>
<dbReference type="PRINTS" id="PR00261">
    <property type="entry name" value="LDLRECEPTOR"/>
</dbReference>
<evidence type="ECO:0000256" key="10">
    <source>
        <dbReference type="ARBA" id="ARBA00023170"/>
    </source>
</evidence>
<dbReference type="PROSITE" id="PS01209">
    <property type="entry name" value="LDLRA_1"/>
    <property type="match status" value="1"/>
</dbReference>
<dbReference type="InterPro" id="IPR016186">
    <property type="entry name" value="C-type_lectin-like/link_sf"/>
</dbReference>
<dbReference type="InterPro" id="IPR036055">
    <property type="entry name" value="LDL_receptor-like_sf"/>
</dbReference>
<feature type="disulfide bond" evidence="12">
    <location>
        <begin position="894"/>
        <end position="909"/>
    </location>
</feature>
<dbReference type="Pfam" id="PF00001">
    <property type="entry name" value="7tm_1"/>
    <property type="match status" value="1"/>
</dbReference>
<dbReference type="GO" id="GO:0008528">
    <property type="term" value="F:G protein-coupled peptide receptor activity"/>
    <property type="evidence" value="ECO:0007669"/>
    <property type="project" value="TreeGrafter"/>
</dbReference>
<keyword evidence="4 14" id="KW-0812">Transmembrane</keyword>
<dbReference type="Pfam" id="PF13855">
    <property type="entry name" value="LRR_8"/>
    <property type="match status" value="1"/>
</dbReference>
<dbReference type="Gene3D" id="1.20.1070.10">
    <property type="entry name" value="Rhodopsin 7-helix transmembrane proteins"/>
    <property type="match status" value="1"/>
</dbReference>
<dbReference type="SMART" id="SM00192">
    <property type="entry name" value="LDLa"/>
    <property type="match status" value="6"/>
</dbReference>
<evidence type="ECO:0000256" key="9">
    <source>
        <dbReference type="ARBA" id="ARBA00023157"/>
    </source>
</evidence>
<gene>
    <name evidence="17" type="ORF">PoB_000842800</name>
</gene>
<evidence type="ECO:0000256" key="11">
    <source>
        <dbReference type="ARBA" id="ARBA00023224"/>
    </source>
</evidence>
<feature type="transmembrane region" description="Helical" evidence="14">
    <location>
        <begin position="1364"/>
        <end position="1389"/>
    </location>
</feature>
<dbReference type="PROSITE" id="PS50262">
    <property type="entry name" value="G_PROTEIN_RECEP_F1_2"/>
    <property type="match status" value="1"/>
</dbReference>